<proteinExistence type="predicted"/>
<protein>
    <submittedName>
        <fullName evidence="1">Uncharacterized protein</fullName>
    </submittedName>
</protein>
<reference evidence="1" key="1">
    <citation type="submission" date="2020-07" db="EMBL/GenBank/DDBJ databases">
        <title>Genome sequence and genetic diversity analysis of an under-domesticated orphan crop, white fonio (Digitaria exilis).</title>
        <authorList>
            <person name="Bennetzen J.L."/>
            <person name="Chen S."/>
            <person name="Ma X."/>
            <person name="Wang X."/>
            <person name="Yssel A.E.J."/>
            <person name="Chaluvadi S.R."/>
            <person name="Johnson M."/>
            <person name="Gangashetty P."/>
            <person name="Hamidou F."/>
            <person name="Sanogo M.D."/>
            <person name="Zwaenepoel A."/>
            <person name="Wallace J."/>
            <person name="Van De Peer Y."/>
            <person name="Van Deynze A."/>
        </authorList>
    </citation>
    <scope>NUCLEOTIDE SEQUENCE</scope>
    <source>
        <tissue evidence="1">Leaves</tissue>
    </source>
</reference>
<evidence type="ECO:0000313" key="2">
    <source>
        <dbReference type="Proteomes" id="UP000636709"/>
    </source>
</evidence>
<dbReference type="Proteomes" id="UP000636709">
    <property type="component" value="Unassembled WGS sequence"/>
</dbReference>
<sequence length="51" mass="5963">MVLLIFKYSLSPIRIGDLLPIWNYTKKKSLERGLRRHLGKRQGLLAHFATL</sequence>
<organism evidence="1 2">
    <name type="scientific">Digitaria exilis</name>
    <dbReference type="NCBI Taxonomy" id="1010633"/>
    <lineage>
        <taxon>Eukaryota</taxon>
        <taxon>Viridiplantae</taxon>
        <taxon>Streptophyta</taxon>
        <taxon>Embryophyta</taxon>
        <taxon>Tracheophyta</taxon>
        <taxon>Spermatophyta</taxon>
        <taxon>Magnoliopsida</taxon>
        <taxon>Liliopsida</taxon>
        <taxon>Poales</taxon>
        <taxon>Poaceae</taxon>
        <taxon>PACMAD clade</taxon>
        <taxon>Panicoideae</taxon>
        <taxon>Panicodae</taxon>
        <taxon>Paniceae</taxon>
        <taxon>Anthephorinae</taxon>
        <taxon>Digitaria</taxon>
    </lineage>
</organism>
<dbReference type="AlphaFoldDB" id="A0A835L037"/>
<dbReference type="EMBL" id="JACEFO010000138">
    <property type="protein sequence ID" value="KAF8780493.1"/>
    <property type="molecule type" value="Genomic_DNA"/>
</dbReference>
<evidence type="ECO:0000313" key="1">
    <source>
        <dbReference type="EMBL" id="KAF8780493.1"/>
    </source>
</evidence>
<name>A0A835L037_9POAL</name>
<keyword evidence="2" id="KW-1185">Reference proteome</keyword>
<comment type="caution">
    <text evidence="1">The sequence shown here is derived from an EMBL/GenBank/DDBJ whole genome shotgun (WGS) entry which is preliminary data.</text>
</comment>
<accession>A0A835L037</accession>
<gene>
    <name evidence="1" type="ORF">HU200_001618</name>
</gene>